<dbReference type="AlphaFoldDB" id="D6Z5Q0"/>
<dbReference type="eggNOG" id="COG3391">
    <property type="taxonomic scope" value="Bacteria"/>
</dbReference>
<dbReference type="Proteomes" id="UP000001508">
    <property type="component" value="Chromosome"/>
</dbReference>
<name>D6Z5Q0_DESAT</name>
<dbReference type="InterPro" id="IPR001258">
    <property type="entry name" value="NHL_repeat"/>
</dbReference>
<accession>D6Z5Q0</accession>
<dbReference type="InterPro" id="IPR050952">
    <property type="entry name" value="TRIM-NHL_E3_ligases"/>
</dbReference>
<dbReference type="InParanoid" id="D6Z5Q0"/>
<keyword evidence="1" id="KW-0677">Repeat</keyword>
<dbReference type="PANTHER" id="PTHR24104:SF25">
    <property type="entry name" value="PROTEIN LIN-41"/>
    <property type="match status" value="1"/>
</dbReference>
<dbReference type="STRING" id="589865.DaAHT2_2116"/>
<dbReference type="OrthoDB" id="9787204at2"/>
<dbReference type="SUPFAM" id="SSF101898">
    <property type="entry name" value="NHL repeat"/>
    <property type="match status" value="1"/>
</dbReference>
<sequence>MYTCWKVSRAGASVSDKLRVMFWFAALLLAGVMLLAMGPSSALASLNYEKIVVEFDFAIEQGAGQALEQPTDLSVVDGELYVLDGMNHRVAVFDLDGNYRRQFGSPREIPRAIGICASGEGGVYVPDAETGRLLAYSARGELLRSFNVAPVREGEKPDITDCVVSPAGEIFLADNNNHRVQVYNREGERLRHWGRFGEAGNEFRFPATLDIDADGVIFVVDVINNRVKGFRASGRPAQWLGGWGITPGRLFRPKGVLVVGDRAFVSDSYTGVIQVFRTAGGLVGILADSQGENIRFRTPTNMVFANNRLYVVEQLENRVSVWRLEP</sequence>
<dbReference type="Pfam" id="PF01436">
    <property type="entry name" value="NHL"/>
    <property type="match status" value="2"/>
</dbReference>
<gene>
    <name evidence="2" type="ordered locus">DaAHT2_2116</name>
</gene>
<dbReference type="Gene3D" id="2.120.10.30">
    <property type="entry name" value="TolB, C-terminal domain"/>
    <property type="match status" value="2"/>
</dbReference>
<dbReference type="KEGG" id="dak:DaAHT2_2116"/>
<dbReference type="GO" id="GO:0008270">
    <property type="term" value="F:zinc ion binding"/>
    <property type="evidence" value="ECO:0007669"/>
    <property type="project" value="UniProtKB-KW"/>
</dbReference>
<dbReference type="HOGENOM" id="CLU_008645_2_1_7"/>
<reference evidence="3" key="1">
    <citation type="submission" date="2010-02" db="EMBL/GenBank/DDBJ databases">
        <title>Complete sequence of Desulfurivibrio alkaliphilus AHT2.</title>
        <authorList>
            <consortium name="US DOE Joint Genome Institute"/>
            <person name="Pitluck S."/>
            <person name="Chertkov O."/>
            <person name="Detter J.C."/>
            <person name="Han C."/>
            <person name="Tapia R."/>
            <person name="Larimer F."/>
            <person name="Land M."/>
            <person name="Hauser L."/>
            <person name="Kyrpides N."/>
            <person name="Mikhailova N."/>
            <person name="Sorokin D.Y."/>
            <person name="Muyzer G."/>
            <person name="Woyke T."/>
        </authorList>
    </citation>
    <scope>NUCLEOTIDE SEQUENCE [LARGE SCALE GENOMIC DNA]</scope>
    <source>
        <strain evidence="3">DSM 19089 / UNIQEM U267 / AHT2</strain>
    </source>
</reference>
<evidence type="ECO:0000313" key="3">
    <source>
        <dbReference type="Proteomes" id="UP000001508"/>
    </source>
</evidence>
<evidence type="ECO:0000313" key="2">
    <source>
        <dbReference type="EMBL" id="ADH86787.1"/>
    </source>
</evidence>
<proteinExistence type="predicted"/>
<dbReference type="PANTHER" id="PTHR24104">
    <property type="entry name" value="E3 UBIQUITIN-PROTEIN LIGASE NHLRC1-RELATED"/>
    <property type="match status" value="1"/>
</dbReference>
<organism evidence="2 3">
    <name type="scientific">Desulfurivibrio alkaliphilus (strain DSM 19089 / UNIQEM U267 / AHT2)</name>
    <dbReference type="NCBI Taxonomy" id="589865"/>
    <lineage>
        <taxon>Bacteria</taxon>
        <taxon>Pseudomonadati</taxon>
        <taxon>Thermodesulfobacteriota</taxon>
        <taxon>Desulfobulbia</taxon>
        <taxon>Desulfobulbales</taxon>
        <taxon>Desulfobulbaceae</taxon>
        <taxon>Desulfurivibrio</taxon>
    </lineage>
</organism>
<dbReference type="CDD" id="cd05819">
    <property type="entry name" value="NHL"/>
    <property type="match status" value="1"/>
</dbReference>
<protein>
    <submittedName>
        <fullName evidence="2">NHL repeat containing protein</fullName>
    </submittedName>
</protein>
<dbReference type="EMBL" id="CP001940">
    <property type="protein sequence ID" value="ADH86787.1"/>
    <property type="molecule type" value="Genomic_DNA"/>
</dbReference>
<dbReference type="InterPro" id="IPR011042">
    <property type="entry name" value="6-blade_b-propeller_TolB-like"/>
</dbReference>
<keyword evidence="3" id="KW-1185">Reference proteome</keyword>
<evidence type="ECO:0000256" key="1">
    <source>
        <dbReference type="ARBA" id="ARBA00022737"/>
    </source>
</evidence>